<accession>A0ABD0PMS7</accession>
<evidence type="ECO:0000313" key="1">
    <source>
        <dbReference type="EMBL" id="KAL0175164.1"/>
    </source>
</evidence>
<gene>
    <name evidence="1" type="ORF">M9458_031132</name>
</gene>
<proteinExistence type="predicted"/>
<evidence type="ECO:0000313" key="2">
    <source>
        <dbReference type="Proteomes" id="UP001529510"/>
    </source>
</evidence>
<dbReference type="Proteomes" id="UP001529510">
    <property type="component" value="Unassembled WGS sequence"/>
</dbReference>
<protein>
    <submittedName>
        <fullName evidence="1">Uncharacterized protein</fullName>
    </submittedName>
</protein>
<organism evidence="1 2">
    <name type="scientific">Cirrhinus mrigala</name>
    <name type="common">Mrigala</name>
    <dbReference type="NCBI Taxonomy" id="683832"/>
    <lineage>
        <taxon>Eukaryota</taxon>
        <taxon>Metazoa</taxon>
        <taxon>Chordata</taxon>
        <taxon>Craniata</taxon>
        <taxon>Vertebrata</taxon>
        <taxon>Euteleostomi</taxon>
        <taxon>Actinopterygii</taxon>
        <taxon>Neopterygii</taxon>
        <taxon>Teleostei</taxon>
        <taxon>Ostariophysi</taxon>
        <taxon>Cypriniformes</taxon>
        <taxon>Cyprinidae</taxon>
        <taxon>Labeoninae</taxon>
        <taxon>Labeonini</taxon>
        <taxon>Cirrhinus</taxon>
    </lineage>
</organism>
<feature type="non-terminal residue" evidence="1">
    <location>
        <position position="53"/>
    </location>
</feature>
<dbReference type="EMBL" id="JAMKFB020000015">
    <property type="protein sequence ID" value="KAL0175164.1"/>
    <property type="molecule type" value="Genomic_DNA"/>
</dbReference>
<feature type="non-terminal residue" evidence="1">
    <location>
        <position position="1"/>
    </location>
</feature>
<name>A0ABD0PMS7_CIRMR</name>
<sequence>RVVYKKHGSRIYSFPLGHISPQHESECHGSAFQPGSTCRQHRDSQQLCCHQCL</sequence>
<reference evidence="1 2" key="1">
    <citation type="submission" date="2024-05" db="EMBL/GenBank/DDBJ databases">
        <title>Genome sequencing and assembly of Indian major carp, Cirrhinus mrigala (Hamilton, 1822).</title>
        <authorList>
            <person name="Mohindra V."/>
            <person name="Chowdhury L.M."/>
            <person name="Lal K."/>
            <person name="Jena J.K."/>
        </authorList>
    </citation>
    <scope>NUCLEOTIDE SEQUENCE [LARGE SCALE GENOMIC DNA]</scope>
    <source>
        <strain evidence="1">CM1030</strain>
        <tissue evidence="1">Blood</tissue>
    </source>
</reference>
<dbReference type="AlphaFoldDB" id="A0ABD0PMS7"/>
<keyword evidence="2" id="KW-1185">Reference proteome</keyword>
<comment type="caution">
    <text evidence="1">The sequence shown here is derived from an EMBL/GenBank/DDBJ whole genome shotgun (WGS) entry which is preliminary data.</text>
</comment>